<dbReference type="Proteomes" id="UP000316759">
    <property type="component" value="Unassembled WGS sequence"/>
</dbReference>
<feature type="region of interest" description="Disordered" evidence="1">
    <location>
        <begin position="1"/>
        <end position="21"/>
    </location>
</feature>
<protein>
    <submittedName>
        <fullName evidence="2">Uncharacterized protein</fullName>
    </submittedName>
</protein>
<name>A0A504YNU1_FASGI</name>
<reference evidence="2 3" key="1">
    <citation type="submission" date="2019-04" db="EMBL/GenBank/DDBJ databases">
        <title>Annotation for the trematode Fasciola gigantica.</title>
        <authorList>
            <person name="Choi Y.-J."/>
        </authorList>
    </citation>
    <scope>NUCLEOTIDE SEQUENCE [LARGE SCALE GENOMIC DNA]</scope>
    <source>
        <strain evidence="2">Uganda_cow_1</strain>
    </source>
</reference>
<evidence type="ECO:0000313" key="2">
    <source>
        <dbReference type="EMBL" id="TPP59520.1"/>
    </source>
</evidence>
<feature type="region of interest" description="Disordered" evidence="1">
    <location>
        <begin position="66"/>
        <end position="86"/>
    </location>
</feature>
<evidence type="ECO:0000256" key="1">
    <source>
        <dbReference type="SAM" id="MobiDB-lite"/>
    </source>
</evidence>
<evidence type="ECO:0000313" key="3">
    <source>
        <dbReference type="Proteomes" id="UP000316759"/>
    </source>
</evidence>
<feature type="compositionally biased region" description="Polar residues" evidence="1">
    <location>
        <begin position="1"/>
        <end position="19"/>
    </location>
</feature>
<sequence length="86" mass="8859">MQNENPFSIDSGTASSTPATPEKAVTVIQQVYQGDDLVFVGPHLRPAESFSNKFFARMRDNTASSSHSSLLLAGGGGGGSAVVVGC</sequence>
<keyword evidence="3" id="KW-1185">Reference proteome</keyword>
<gene>
    <name evidence="2" type="ORF">FGIG_12631</name>
</gene>
<dbReference type="EMBL" id="SUNJ01010594">
    <property type="protein sequence ID" value="TPP59520.1"/>
    <property type="molecule type" value="Genomic_DNA"/>
</dbReference>
<comment type="caution">
    <text evidence="2">The sequence shown here is derived from an EMBL/GenBank/DDBJ whole genome shotgun (WGS) entry which is preliminary data.</text>
</comment>
<proteinExistence type="predicted"/>
<dbReference type="AlphaFoldDB" id="A0A504YNU1"/>
<organism evidence="2 3">
    <name type="scientific">Fasciola gigantica</name>
    <name type="common">Giant liver fluke</name>
    <dbReference type="NCBI Taxonomy" id="46835"/>
    <lineage>
        <taxon>Eukaryota</taxon>
        <taxon>Metazoa</taxon>
        <taxon>Spiralia</taxon>
        <taxon>Lophotrochozoa</taxon>
        <taxon>Platyhelminthes</taxon>
        <taxon>Trematoda</taxon>
        <taxon>Digenea</taxon>
        <taxon>Plagiorchiida</taxon>
        <taxon>Echinostomata</taxon>
        <taxon>Echinostomatoidea</taxon>
        <taxon>Fasciolidae</taxon>
        <taxon>Fasciola</taxon>
    </lineage>
</organism>
<accession>A0A504YNU1</accession>